<sequence length="98" mass="10765">MRIGLLARIEARPEHADAVAAMLRDAAQLAEQEQHTVAWFAFRQDETTFGVFDTFADEEGRQEHLRGRIAEALMGAAETMLSSPPVITPVDLLGSKVS</sequence>
<name>A0ABT6A7B7_9ACTN</name>
<dbReference type="RefSeq" id="WP_276110154.1">
    <property type="nucleotide sequence ID" value="NZ_JARJBB010000008.1"/>
</dbReference>
<organism evidence="1 2">
    <name type="scientific">Streptomyces tropicalis</name>
    <dbReference type="NCBI Taxonomy" id="3034234"/>
    <lineage>
        <taxon>Bacteria</taxon>
        <taxon>Bacillati</taxon>
        <taxon>Actinomycetota</taxon>
        <taxon>Actinomycetes</taxon>
        <taxon>Kitasatosporales</taxon>
        <taxon>Streptomycetaceae</taxon>
        <taxon>Streptomyces</taxon>
    </lineage>
</organism>
<keyword evidence="1" id="KW-0503">Monooxygenase</keyword>
<proteinExistence type="predicted"/>
<accession>A0ABT6A7B7</accession>
<evidence type="ECO:0000313" key="1">
    <source>
        <dbReference type="EMBL" id="MDF3300540.1"/>
    </source>
</evidence>
<keyword evidence="2" id="KW-1185">Reference proteome</keyword>
<dbReference type="GO" id="GO:0004497">
    <property type="term" value="F:monooxygenase activity"/>
    <property type="evidence" value="ECO:0007669"/>
    <property type="project" value="UniProtKB-KW"/>
</dbReference>
<keyword evidence="1" id="KW-0560">Oxidoreductase</keyword>
<gene>
    <name evidence="1" type="ORF">P3H78_18315</name>
</gene>
<evidence type="ECO:0000313" key="2">
    <source>
        <dbReference type="Proteomes" id="UP001221150"/>
    </source>
</evidence>
<comment type="caution">
    <text evidence="1">The sequence shown here is derived from an EMBL/GenBank/DDBJ whole genome shotgun (WGS) entry which is preliminary data.</text>
</comment>
<protein>
    <submittedName>
        <fullName evidence="1">Antibiotic biosynthesis monooxygenase</fullName>
    </submittedName>
</protein>
<dbReference type="Proteomes" id="UP001221150">
    <property type="component" value="Unassembled WGS sequence"/>
</dbReference>
<dbReference type="InterPro" id="IPR011008">
    <property type="entry name" value="Dimeric_a/b-barrel"/>
</dbReference>
<dbReference type="Gene3D" id="3.30.70.100">
    <property type="match status" value="1"/>
</dbReference>
<dbReference type="EMBL" id="JARJBB010000008">
    <property type="protein sequence ID" value="MDF3300540.1"/>
    <property type="molecule type" value="Genomic_DNA"/>
</dbReference>
<dbReference type="SUPFAM" id="SSF54909">
    <property type="entry name" value="Dimeric alpha+beta barrel"/>
    <property type="match status" value="1"/>
</dbReference>
<reference evidence="1 2" key="1">
    <citation type="submission" date="2023-03" db="EMBL/GenBank/DDBJ databases">
        <title>Draft genome sequence of Streptomyces sp. K1PA1 isolated from peat swamp forest in Thailand.</title>
        <authorList>
            <person name="Klaysubun C."/>
            <person name="Duangmal K."/>
        </authorList>
    </citation>
    <scope>NUCLEOTIDE SEQUENCE [LARGE SCALE GENOMIC DNA]</scope>
    <source>
        <strain evidence="1 2">K1PA1</strain>
    </source>
</reference>